<protein>
    <submittedName>
        <fullName evidence="1">Uncharacterized protein</fullName>
    </submittedName>
</protein>
<sequence length="76" mass="8897">MPLPMPEEEEHFRCPHGERVQALMLCSLDCAVSGAHPDRKAKADGRFIITPWWCLNKCRWLPEHRDEIRFVAKKPD</sequence>
<name>A0A8S5PSB3_9CAUD</name>
<reference evidence="1" key="1">
    <citation type="journal article" date="2021" name="Proc. Natl. Acad. Sci. U.S.A.">
        <title>A Catalog of Tens of Thousands of Viruses from Human Metagenomes Reveals Hidden Associations with Chronic Diseases.</title>
        <authorList>
            <person name="Tisza M.J."/>
            <person name="Buck C.B."/>
        </authorList>
    </citation>
    <scope>NUCLEOTIDE SEQUENCE</scope>
    <source>
        <strain evidence="1">CtEg02</strain>
    </source>
</reference>
<dbReference type="EMBL" id="BK015482">
    <property type="protein sequence ID" value="DAE09092.1"/>
    <property type="molecule type" value="Genomic_DNA"/>
</dbReference>
<organism evidence="1">
    <name type="scientific">Myoviridae sp. ctEg02</name>
    <dbReference type="NCBI Taxonomy" id="2825061"/>
    <lineage>
        <taxon>Viruses</taxon>
        <taxon>Duplodnaviria</taxon>
        <taxon>Heunggongvirae</taxon>
        <taxon>Uroviricota</taxon>
        <taxon>Caudoviricetes</taxon>
    </lineage>
</organism>
<accession>A0A8S5PSB3</accession>
<proteinExistence type="predicted"/>
<evidence type="ECO:0000313" key="1">
    <source>
        <dbReference type="EMBL" id="DAE09092.1"/>
    </source>
</evidence>